<evidence type="ECO:0000256" key="2">
    <source>
        <dbReference type="ARBA" id="ARBA00023239"/>
    </source>
</evidence>
<dbReference type="GO" id="GO:0016829">
    <property type="term" value="F:lyase activity"/>
    <property type="evidence" value="ECO:0007669"/>
    <property type="project" value="UniProtKB-KW"/>
</dbReference>
<name>A0A6J5T2A8_9CAUD</name>
<keyword evidence="1" id="KW-0411">Iron-sulfur</keyword>
<dbReference type="PANTHER" id="PTHR42836">
    <property type="entry name" value="7-CARBOXY-7-DEAZAGUANINE SYNTHASE"/>
    <property type="match status" value="1"/>
</dbReference>
<protein>
    <submittedName>
        <fullName evidence="3">NrdG Organic radical activating enzymes</fullName>
    </submittedName>
</protein>
<dbReference type="GO" id="GO:0051539">
    <property type="term" value="F:4 iron, 4 sulfur cluster binding"/>
    <property type="evidence" value="ECO:0007669"/>
    <property type="project" value="UniProtKB-KW"/>
</dbReference>
<keyword evidence="1" id="KW-0479">Metal-binding</keyword>
<dbReference type="PANTHER" id="PTHR42836:SF1">
    <property type="entry name" value="7-CARBOXY-7-DEAZAGUANINE SYNTHASE"/>
    <property type="match status" value="1"/>
</dbReference>
<sequence>MSKIKIAELFYSIQGEGRYMGVPSVFLRTFGCNFKCAGFGMPRGELSEEANNVDPSKYTDYKMLPLVSTGCDSYASWDPRFKDLSPMLTTDAIVERIIEILPHGEWRDEHLVITGGEPLLGWQKQYPDLLKHPKMKGLKEITFETNGTMNLTTEFKQYLHTWKYHDDDVDFYRDVTFSVSAKLPCSGEPWEDAIKPERVCEYEEYGTAYLKFVIATEEDFADAERAIAEYRAAGFTGHVYLMPVGGVESVYALNNRNVALLAMKHGLRYSDRLQVPLFKNEWGT</sequence>
<evidence type="ECO:0000313" key="3">
    <source>
        <dbReference type="EMBL" id="CAB4221121.1"/>
    </source>
</evidence>
<dbReference type="InterPro" id="IPR024924">
    <property type="entry name" value="7-CO-7-deazaguanine_synth-like"/>
</dbReference>
<accession>A0A6J5T2A8</accession>
<keyword evidence="1" id="KW-0408">Iron</keyword>
<organism evidence="3">
    <name type="scientific">uncultured Caudovirales phage</name>
    <dbReference type="NCBI Taxonomy" id="2100421"/>
    <lineage>
        <taxon>Viruses</taxon>
        <taxon>Duplodnaviria</taxon>
        <taxon>Heunggongvirae</taxon>
        <taxon>Uroviricota</taxon>
        <taxon>Caudoviricetes</taxon>
        <taxon>Peduoviridae</taxon>
        <taxon>Maltschvirus</taxon>
        <taxon>Maltschvirus maltsch</taxon>
    </lineage>
</organism>
<gene>
    <name evidence="3" type="ORF">UFOVP1636_146</name>
</gene>
<keyword evidence="1" id="KW-0004">4Fe-4S</keyword>
<dbReference type="HAMAP" id="MF_00917">
    <property type="entry name" value="QueE"/>
    <property type="match status" value="1"/>
</dbReference>
<dbReference type="Gene3D" id="3.20.20.70">
    <property type="entry name" value="Aldolase class I"/>
    <property type="match status" value="1"/>
</dbReference>
<proteinExistence type="inferred from homology"/>
<evidence type="ECO:0000256" key="1">
    <source>
        <dbReference type="ARBA" id="ARBA00022485"/>
    </source>
</evidence>
<dbReference type="InterPro" id="IPR058240">
    <property type="entry name" value="rSAM_sf"/>
</dbReference>
<keyword evidence="2" id="KW-0456">Lyase</keyword>
<dbReference type="EMBL" id="LR797503">
    <property type="protein sequence ID" value="CAB4221121.1"/>
    <property type="molecule type" value="Genomic_DNA"/>
</dbReference>
<dbReference type="SUPFAM" id="SSF102114">
    <property type="entry name" value="Radical SAM enzymes"/>
    <property type="match status" value="1"/>
</dbReference>
<dbReference type="InterPro" id="IPR013785">
    <property type="entry name" value="Aldolase_TIM"/>
</dbReference>
<reference evidence="3" key="1">
    <citation type="submission" date="2020-05" db="EMBL/GenBank/DDBJ databases">
        <authorList>
            <person name="Chiriac C."/>
            <person name="Salcher M."/>
            <person name="Ghai R."/>
            <person name="Kavagutti S V."/>
        </authorList>
    </citation>
    <scope>NUCLEOTIDE SEQUENCE</scope>
</reference>